<proteinExistence type="inferred from homology"/>
<evidence type="ECO:0000259" key="4">
    <source>
        <dbReference type="Pfam" id="PF00534"/>
    </source>
</evidence>
<dbReference type="EC" id="2.4.-.-" evidence="5"/>
<dbReference type="CDD" id="cd03801">
    <property type="entry name" value="GT4_PimA-like"/>
    <property type="match status" value="1"/>
</dbReference>
<organism evidence="5 6">
    <name type="scientific">Jannaschia ovalis</name>
    <dbReference type="NCBI Taxonomy" id="3038773"/>
    <lineage>
        <taxon>Bacteria</taxon>
        <taxon>Pseudomonadati</taxon>
        <taxon>Pseudomonadota</taxon>
        <taxon>Alphaproteobacteria</taxon>
        <taxon>Rhodobacterales</taxon>
        <taxon>Roseobacteraceae</taxon>
        <taxon>Jannaschia</taxon>
    </lineage>
</organism>
<dbReference type="EMBL" id="CP122537">
    <property type="protein sequence ID" value="WGH77416.1"/>
    <property type="molecule type" value="Genomic_DNA"/>
</dbReference>
<dbReference type="PANTHER" id="PTHR12526:SF640">
    <property type="entry name" value="COLANIC ACID BIOSYNTHESIS GLYCOSYLTRANSFERASE WCAL-RELATED"/>
    <property type="match status" value="1"/>
</dbReference>
<dbReference type="PANTHER" id="PTHR12526">
    <property type="entry name" value="GLYCOSYLTRANSFERASE"/>
    <property type="match status" value="1"/>
</dbReference>
<dbReference type="RefSeq" id="WP_279963990.1">
    <property type="nucleotide sequence ID" value="NZ_CP122537.1"/>
</dbReference>
<sequence length="343" mass="36025">MAELIVTNLNPRFTGVSATAAGVVAVQAGRYDMALAGHPLPGCPTPVGLGRARALSRDPGGRPFAIWHLRRNPEMRAGLWARDVLRLPIRLVFTSAAQRRHSAYPRWLIGRMDAVIATTQAAATFVPHVRAVVPHGVDCARWHPAPDRAAAWAATGFPGSHGVACIGRVRPEKGTDRFVDAMLRLLPARPGLTALVIGRAGRGDAAFLDALKARVAAAGLADRLLFPGEVGADGMPALMRGLSALIALPRYEGYGMTPLEAMASGVPFLATDTGHFRDFAEGGAGVIVPNDDRAAEAAAERLPALLDAAGAPAIARVRAEARFAIAREVDGIGAVYETLWAGA</sequence>
<keyword evidence="2 5" id="KW-0328">Glycosyltransferase</keyword>
<dbReference type="Gene3D" id="3.40.50.2000">
    <property type="entry name" value="Glycogen Phosphorylase B"/>
    <property type="match status" value="2"/>
</dbReference>
<protein>
    <submittedName>
        <fullName evidence="5">Glycosyltransferase family 4 protein</fullName>
        <ecNumber evidence="5">2.4.-.-</ecNumber>
    </submittedName>
</protein>
<evidence type="ECO:0000313" key="6">
    <source>
        <dbReference type="Proteomes" id="UP001243420"/>
    </source>
</evidence>
<evidence type="ECO:0000256" key="3">
    <source>
        <dbReference type="ARBA" id="ARBA00022679"/>
    </source>
</evidence>
<keyword evidence="6" id="KW-1185">Reference proteome</keyword>
<reference evidence="5 6" key="1">
    <citation type="submission" date="2023-04" db="EMBL/GenBank/DDBJ databases">
        <title>Jannaschia ovalis sp. nov., a marine bacterium isolated from sea tidal flat.</title>
        <authorList>
            <person name="Kwon D.Y."/>
            <person name="Kim J.-J."/>
        </authorList>
    </citation>
    <scope>NUCLEOTIDE SEQUENCE [LARGE SCALE GENOMIC DNA]</scope>
    <source>
        <strain evidence="5 6">GRR-S6-38</strain>
    </source>
</reference>
<gene>
    <name evidence="5" type="ORF">P8627_10185</name>
</gene>
<dbReference type="Proteomes" id="UP001243420">
    <property type="component" value="Chromosome"/>
</dbReference>
<dbReference type="SUPFAM" id="SSF53756">
    <property type="entry name" value="UDP-Glycosyltransferase/glycogen phosphorylase"/>
    <property type="match status" value="1"/>
</dbReference>
<comment type="similarity">
    <text evidence="1">Belongs to the glycosyltransferase group 1 family. Glycosyltransferase 4 subfamily.</text>
</comment>
<feature type="domain" description="Glycosyl transferase family 1" evidence="4">
    <location>
        <begin position="163"/>
        <end position="307"/>
    </location>
</feature>
<name>A0ABY8L8J7_9RHOB</name>
<evidence type="ECO:0000256" key="2">
    <source>
        <dbReference type="ARBA" id="ARBA00022676"/>
    </source>
</evidence>
<dbReference type="GO" id="GO:0016757">
    <property type="term" value="F:glycosyltransferase activity"/>
    <property type="evidence" value="ECO:0007669"/>
    <property type="project" value="UniProtKB-KW"/>
</dbReference>
<accession>A0ABY8L8J7</accession>
<evidence type="ECO:0000313" key="5">
    <source>
        <dbReference type="EMBL" id="WGH77416.1"/>
    </source>
</evidence>
<evidence type="ECO:0000256" key="1">
    <source>
        <dbReference type="ARBA" id="ARBA00009481"/>
    </source>
</evidence>
<keyword evidence="3 5" id="KW-0808">Transferase</keyword>
<dbReference type="Pfam" id="PF00534">
    <property type="entry name" value="Glycos_transf_1"/>
    <property type="match status" value="1"/>
</dbReference>
<dbReference type="InterPro" id="IPR001296">
    <property type="entry name" value="Glyco_trans_1"/>
</dbReference>